<organism evidence="1 2">
    <name type="scientific">Winogradskya humida</name>
    <dbReference type="NCBI Taxonomy" id="113566"/>
    <lineage>
        <taxon>Bacteria</taxon>
        <taxon>Bacillati</taxon>
        <taxon>Actinomycetota</taxon>
        <taxon>Actinomycetes</taxon>
        <taxon>Micromonosporales</taxon>
        <taxon>Micromonosporaceae</taxon>
        <taxon>Winogradskya</taxon>
    </lineage>
</organism>
<evidence type="ECO:0000313" key="2">
    <source>
        <dbReference type="Proteomes" id="UP000603200"/>
    </source>
</evidence>
<sequence>MEPGADRDEPGDAAAGRALSATVTAAKTARAGPAVTVLSFMGAPGVEADSRLAVGEQEHATPHKISKHLYL</sequence>
<comment type="caution">
    <text evidence="1">The sequence shown here is derived from an EMBL/GenBank/DDBJ whole genome shotgun (WGS) entry which is preliminary data.</text>
</comment>
<protein>
    <submittedName>
        <fullName evidence="1">Uncharacterized protein</fullName>
    </submittedName>
</protein>
<proteinExistence type="predicted"/>
<gene>
    <name evidence="1" type="ORF">Ahu01nite_073000</name>
</gene>
<accession>A0ABQ4A061</accession>
<reference evidence="1 2" key="1">
    <citation type="submission" date="2021-01" db="EMBL/GenBank/DDBJ databases">
        <title>Whole genome shotgun sequence of Actinoplanes humidus NBRC 14915.</title>
        <authorList>
            <person name="Komaki H."/>
            <person name="Tamura T."/>
        </authorList>
    </citation>
    <scope>NUCLEOTIDE SEQUENCE [LARGE SCALE GENOMIC DNA]</scope>
    <source>
        <strain evidence="1 2">NBRC 14915</strain>
    </source>
</reference>
<dbReference type="Proteomes" id="UP000603200">
    <property type="component" value="Unassembled WGS sequence"/>
</dbReference>
<evidence type="ECO:0000313" key="1">
    <source>
        <dbReference type="EMBL" id="GIE24198.1"/>
    </source>
</evidence>
<dbReference type="EMBL" id="BOMN01000105">
    <property type="protein sequence ID" value="GIE24198.1"/>
    <property type="molecule type" value="Genomic_DNA"/>
</dbReference>
<name>A0ABQ4A061_9ACTN</name>
<keyword evidence="2" id="KW-1185">Reference proteome</keyword>